<protein>
    <recommendedName>
        <fullName evidence="6">TF-B3 domain-containing protein</fullName>
    </recommendedName>
</protein>
<evidence type="ECO:0000256" key="2">
    <source>
        <dbReference type="ARBA" id="ARBA00023015"/>
    </source>
</evidence>
<dbReference type="PROSITE" id="PS50863">
    <property type="entry name" value="B3"/>
    <property type="match status" value="1"/>
</dbReference>
<sequence>MQGGLENNPAADVQLVFYDENMRPWKFRYCYWKSSQSFVFTRGWNRFVKERLLKANDTVRFYECHNKESFYRITIDRAESSGGIVENANQCVSLSPITLHDKKFEEEIKPQVIDQVSQVNGGHGECRRIKLFGVYIVVDED</sequence>
<comment type="caution">
    <text evidence="7">The sequence shown here is derived from an EMBL/GenBank/DDBJ whole genome shotgun (WGS) entry which is preliminary data.</text>
</comment>
<organism evidence="7 8">
    <name type="scientific">Rubus argutus</name>
    <name type="common">Southern blackberry</name>
    <dbReference type="NCBI Taxonomy" id="59490"/>
    <lineage>
        <taxon>Eukaryota</taxon>
        <taxon>Viridiplantae</taxon>
        <taxon>Streptophyta</taxon>
        <taxon>Embryophyta</taxon>
        <taxon>Tracheophyta</taxon>
        <taxon>Spermatophyta</taxon>
        <taxon>Magnoliopsida</taxon>
        <taxon>eudicotyledons</taxon>
        <taxon>Gunneridae</taxon>
        <taxon>Pentapetalae</taxon>
        <taxon>rosids</taxon>
        <taxon>fabids</taxon>
        <taxon>Rosales</taxon>
        <taxon>Rosaceae</taxon>
        <taxon>Rosoideae</taxon>
        <taxon>Rosoideae incertae sedis</taxon>
        <taxon>Rubus</taxon>
    </lineage>
</organism>
<feature type="domain" description="TF-B3" evidence="6">
    <location>
        <begin position="1"/>
        <end position="79"/>
    </location>
</feature>
<proteinExistence type="predicted"/>
<dbReference type="Pfam" id="PF02362">
    <property type="entry name" value="B3"/>
    <property type="match status" value="1"/>
</dbReference>
<dbReference type="PANTHER" id="PTHR31140:SF58">
    <property type="entry name" value="DNA-BINDING PROTEIN RAV1"/>
    <property type="match status" value="1"/>
</dbReference>
<dbReference type="InterPro" id="IPR044800">
    <property type="entry name" value="LEC2-like"/>
</dbReference>
<dbReference type="EMBL" id="JBEDUW010000001">
    <property type="protein sequence ID" value="KAK9947361.1"/>
    <property type="molecule type" value="Genomic_DNA"/>
</dbReference>
<evidence type="ECO:0000256" key="1">
    <source>
        <dbReference type="ARBA" id="ARBA00004123"/>
    </source>
</evidence>
<dbReference type="PANTHER" id="PTHR31140">
    <property type="entry name" value="B3 DOMAIN-CONTAINING TRANSCRIPTION FACTOR ABI3"/>
    <property type="match status" value="1"/>
</dbReference>
<dbReference type="InterPro" id="IPR003340">
    <property type="entry name" value="B3_DNA-bd"/>
</dbReference>
<dbReference type="InterPro" id="IPR015300">
    <property type="entry name" value="DNA-bd_pseudobarrel_sf"/>
</dbReference>
<dbReference type="Gene3D" id="2.40.330.10">
    <property type="entry name" value="DNA-binding pseudobarrel domain"/>
    <property type="match status" value="1"/>
</dbReference>
<evidence type="ECO:0000259" key="6">
    <source>
        <dbReference type="PROSITE" id="PS50863"/>
    </source>
</evidence>
<keyword evidence="2" id="KW-0805">Transcription regulation</keyword>
<accession>A0AAW1YG36</accession>
<name>A0AAW1YG36_RUBAR</name>
<keyword evidence="4" id="KW-0804">Transcription</keyword>
<dbReference type="GO" id="GO:0003700">
    <property type="term" value="F:DNA-binding transcription factor activity"/>
    <property type="evidence" value="ECO:0007669"/>
    <property type="project" value="InterPro"/>
</dbReference>
<evidence type="ECO:0000313" key="7">
    <source>
        <dbReference type="EMBL" id="KAK9947361.1"/>
    </source>
</evidence>
<dbReference type="GO" id="GO:0005634">
    <property type="term" value="C:nucleus"/>
    <property type="evidence" value="ECO:0007669"/>
    <property type="project" value="UniProtKB-SubCell"/>
</dbReference>
<keyword evidence="3" id="KW-0238">DNA-binding</keyword>
<evidence type="ECO:0000313" key="8">
    <source>
        <dbReference type="Proteomes" id="UP001457282"/>
    </source>
</evidence>
<dbReference type="Proteomes" id="UP001457282">
    <property type="component" value="Unassembled WGS sequence"/>
</dbReference>
<dbReference type="CDD" id="cd10017">
    <property type="entry name" value="B3_DNA"/>
    <property type="match status" value="1"/>
</dbReference>
<dbReference type="GO" id="GO:0003677">
    <property type="term" value="F:DNA binding"/>
    <property type="evidence" value="ECO:0007669"/>
    <property type="project" value="UniProtKB-KW"/>
</dbReference>
<keyword evidence="5" id="KW-0539">Nucleus</keyword>
<dbReference type="AlphaFoldDB" id="A0AAW1YG36"/>
<keyword evidence="8" id="KW-1185">Reference proteome</keyword>
<evidence type="ECO:0000256" key="3">
    <source>
        <dbReference type="ARBA" id="ARBA00023125"/>
    </source>
</evidence>
<reference evidence="7 8" key="1">
    <citation type="journal article" date="2023" name="G3 (Bethesda)">
        <title>A chromosome-length genome assembly and annotation of blackberry (Rubus argutus, cv. 'Hillquist').</title>
        <authorList>
            <person name="Bruna T."/>
            <person name="Aryal R."/>
            <person name="Dudchenko O."/>
            <person name="Sargent D.J."/>
            <person name="Mead D."/>
            <person name="Buti M."/>
            <person name="Cavallini A."/>
            <person name="Hytonen T."/>
            <person name="Andres J."/>
            <person name="Pham M."/>
            <person name="Weisz D."/>
            <person name="Mascagni F."/>
            <person name="Usai G."/>
            <person name="Natali L."/>
            <person name="Bassil N."/>
            <person name="Fernandez G.E."/>
            <person name="Lomsadze A."/>
            <person name="Armour M."/>
            <person name="Olukolu B."/>
            <person name="Poorten T."/>
            <person name="Britton C."/>
            <person name="Davik J."/>
            <person name="Ashrafi H."/>
            <person name="Aiden E.L."/>
            <person name="Borodovsky M."/>
            <person name="Worthington M."/>
        </authorList>
    </citation>
    <scope>NUCLEOTIDE SEQUENCE [LARGE SCALE GENOMIC DNA]</scope>
    <source>
        <strain evidence="7">PI 553951</strain>
    </source>
</reference>
<gene>
    <name evidence="7" type="ORF">M0R45_002990</name>
</gene>
<dbReference type="SUPFAM" id="SSF101936">
    <property type="entry name" value="DNA-binding pseudobarrel domain"/>
    <property type="match status" value="1"/>
</dbReference>
<comment type="subcellular location">
    <subcellularLocation>
        <location evidence="1">Nucleus</location>
    </subcellularLocation>
</comment>
<evidence type="ECO:0000256" key="5">
    <source>
        <dbReference type="ARBA" id="ARBA00023242"/>
    </source>
</evidence>
<evidence type="ECO:0000256" key="4">
    <source>
        <dbReference type="ARBA" id="ARBA00023163"/>
    </source>
</evidence>